<dbReference type="Pfam" id="PF16218">
    <property type="entry name" value="Peptidase_C101"/>
    <property type="match status" value="1"/>
</dbReference>
<dbReference type="PANTHER" id="PTHR33662">
    <property type="entry name" value="OTU DEUBIQUITINASE WITH LINEAR LINKAGE-SPECIFICITY A-RELATED"/>
    <property type="match status" value="1"/>
</dbReference>
<name>A0AAD7ZND0_DIPPU</name>
<feature type="compositionally biased region" description="Basic and acidic residues" evidence="4">
    <location>
        <begin position="290"/>
        <end position="319"/>
    </location>
</feature>
<keyword evidence="3" id="KW-0963">Cytoplasm</keyword>
<evidence type="ECO:0000256" key="3">
    <source>
        <dbReference type="ARBA" id="ARBA00022490"/>
    </source>
</evidence>
<reference evidence="6" key="2">
    <citation type="submission" date="2023-05" db="EMBL/GenBank/DDBJ databases">
        <authorList>
            <person name="Fouks B."/>
        </authorList>
    </citation>
    <scope>NUCLEOTIDE SEQUENCE</scope>
    <source>
        <strain evidence="6">Stay&amp;Tobe</strain>
        <tissue evidence="6">Testes</tissue>
    </source>
</reference>
<evidence type="ECO:0000256" key="5">
    <source>
        <dbReference type="SAM" id="Phobius"/>
    </source>
</evidence>
<feature type="compositionally biased region" description="Basic and acidic residues" evidence="4">
    <location>
        <begin position="219"/>
        <end position="231"/>
    </location>
</feature>
<comment type="caution">
    <text evidence="6">The sequence shown here is derived from an EMBL/GenBank/DDBJ whole genome shotgun (WGS) entry which is preliminary data.</text>
</comment>
<gene>
    <name evidence="6" type="ORF">L9F63_021746</name>
</gene>
<dbReference type="EMBL" id="JASPKZ010007499">
    <property type="protein sequence ID" value="KAJ9583914.1"/>
    <property type="molecule type" value="Genomic_DNA"/>
</dbReference>
<sequence length="974" mass="107109">MQGLRWHEGPAEACAQLEMITFSIDPQWCGLLFSLYCRHEKGFLLGGGGLPQHDAFAACSLAGPPLDADWIAIAGSVGFEICRLSSSWALILESVKATGVILLLGVGSLVCYRIYNRYWPQVRPRSRPRPQDPPQESDDQLVEDIEDEDPEELEGRYFGPTLGASDEYPSLNVDRSFPCSRSASGSIYPNSSTSQSDSGTSGEDESRDADVSDGSQGDKSPKQVEHFDSKHQSKHWSGRCSRISSLDANNSGWLMDKISKILTSTPDRLQLSGSAWVKLPSSPGQSLRLSRVENRREGPDKGHDRLRRLNSEGAERERQQGSADCESNGTSWAQNLHSSGTIPRDESYDSLGFSKRLPREGSFDSTCSELSLDFSLPESSVDVETGTMLCMEKLQQEIDQLKTNCLMMDEEFETIKCNRNLPGMSSLMKVSASDAMDVNPDVDANTQESLKQEKARACFAGLYSLTTIKNSTSSELSDSFPAPVRGLGARGSIGSAESLDWDSPKIVASPAKHSLDELTEDLEDVSKSKVNLSNPPKTQLSRLISEKSLASEDELMANLEWDEEDMMEYPEVEDSMVILNSLNVSETGSRSVTASPATERSKMESSSGFESGSRMLDSCTSMQSDSATRKSWTCWSSEESGCMNWDATIAATVENPPTSAFSQQSYSSNVSEMSTPASENPPSDLSSPLAMTENVGKKVNVFQYAVREWQGNTRKAKTILQGYSEIPSLLGLQNLRRIRGDNYCGVRAAIFQTLSQGLPVPSGAETFQCLSHALNSEGCGWLQDWTFAGRLPYEGNKVLQGMEICLRNLDNVASLLSSVTGNKEDALAALLNCDPTLDLHIVEAVKLHMLWQAMQLHRQNSSGTDEVPLFAMLMFARDTSETPRDLMNNHLRDVGSTGGLEQEFQNLRIKLMFLLPHLISFFFYTAVSELISIIISKKKTAKKRHNTVLELISIVSSLWSTSVMSFLGGFLLTC</sequence>
<feature type="region of interest" description="Disordered" evidence="4">
    <location>
        <begin position="658"/>
        <end position="687"/>
    </location>
</feature>
<evidence type="ECO:0000256" key="2">
    <source>
        <dbReference type="ARBA" id="ARBA00010267"/>
    </source>
</evidence>
<organism evidence="6 7">
    <name type="scientific">Diploptera punctata</name>
    <name type="common">Pacific beetle cockroach</name>
    <dbReference type="NCBI Taxonomy" id="6984"/>
    <lineage>
        <taxon>Eukaryota</taxon>
        <taxon>Metazoa</taxon>
        <taxon>Ecdysozoa</taxon>
        <taxon>Arthropoda</taxon>
        <taxon>Hexapoda</taxon>
        <taxon>Insecta</taxon>
        <taxon>Pterygota</taxon>
        <taxon>Neoptera</taxon>
        <taxon>Polyneoptera</taxon>
        <taxon>Dictyoptera</taxon>
        <taxon>Blattodea</taxon>
        <taxon>Blaberoidea</taxon>
        <taxon>Blaberidae</taxon>
        <taxon>Diplopterinae</taxon>
        <taxon>Diploptera</taxon>
    </lineage>
</organism>
<feature type="region of interest" description="Disordered" evidence="4">
    <location>
        <begin position="276"/>
        <end position="348"/>
    </location>
</feature>
<dbReference type="Proteomes" id="UP001233999">
    <property type="component" value="Unassembled WGS sequence"/>
</dbReference>
<keyword evidence="5" id="KW-0812">Transmembrane</keyword>
<dbReference type="GO" id="GO:0004843">
    <property type="term" value="F:cysteine-type deubiquitinase activity"/>
    <property type="evidence" value="ECO:0007669"/>
    <property type="project" value="TreeGrafter"/>
</dbReference>
<reference evidence="6" key="1">
    <citation type="journal article" date="2023" name="IScience">
        <title>Live-bearing cockroach genome reveals convergent evolutionary mechanisms linked to viviparity in insects and beyond.</title>
        <authorList>
            <person name="Fouks B."/>
            <person name="Harrison M.C."/>
            <person name="Mikhailova A.A."/>
            <person name="Marchal E."/>
            <person name="English S."/>
            <person name="Carruthers M."/>
            <person name="Jennings E.C."/>
            <person name="Chiamaka E.L."/>
            <person name="Frigard R.A."/>
            <person name="Pippel M."/>
            <person name="Attardo G.M."/>
            <person name="Benoit J.B."/>
            <person name="Bornberg-Bauer E."/>
            <person name="Tobe S.S."/>
        </authorList>
    </citation>
    <scope>NUCLEOTIDE SEQUENCE</scope>
    <source>
        <strain evidence="6">Stay&amp;Tobe</strain>
    </source>
</reference>
<evidence type="ECO:0000313" key="7">
    <source>
        <dbReference type="Proteomes" id="UP001233999"/>
    </source>
</evidence>
<dbReference type="GO" id="GO:0005737">
    <property type="term" value="C:cytoplasm"/>
    <property type="evidence" value="ECO:0007669"/>
    <property type="project" value="UniProtKB-SubCell"/>
</dbReference>
<keyword evidence="5" id="KW-1133">Transmembrane helix</keyword>
<evidence type="ECO:0000256" key="4">
    <source>
        <dbReference type="SAM" id="MobiDB-lite"/>
    </source>
</evidence>
<dbReference type="AlphaFoldDB" id="A0AAD7ZND0"/>
<feature type="region of interest" description="Disordered" evidence="4">
    <location>
        <begin position="148"/>
        <end position="170"/>
    </location>
</feature>
<accession>A0AAD7ZND0</accession>
<feature type="transmembrane region" description="Helical" evidence="5">
    <location>
        <begin position="911"/>
        <end position="935"/>
    </location>
</feature>
<keyword evidence="5" id="KW-0472">Membrane</keyword>
<feature type="compositionally biased region" description="Polar residues" evidence="4">
    <location>
        <begin position="585"/>
        <end position="610"/>
    </location>
</feature>
<comment type="similarity">
    <text evidence="2">Belongs to the peptidase C65 family. Otulin subfamily.</text>
</comment>
<comment type="subcellular location">
    <subcellularLocation>
        <location evidence="1">Cytoplasm</location>
    </subcellularLocation>
</comment>
<feature type="transmembrane region" description="Helical" evidence="5">
    <location>
        <begin position="947"/>
        <end position="972"/>
    </location>
</feature>
<dbReference type="PANTHER" id="PTHR33662:SF3">
    <property type="entry name" value="FIBROUS SHEATH CABYR-BINDING PROTEIN-LIKE-RELATED"/>
    <property type="match status" value="1"/>
</dbReference>
<evidence type="ECO:0000313" key="6">
    <source>
        <dbReference type="EMBL" id="KAJ9583914.1"/>
    </source>
</evidence>
<protein>
    <submittedName>
        <fullName evidence="6">Uncharacterized protein</fullName>
    </submittedName>
</protein>
<keyword evidence="7" id="KW-1185">Reference proteome</keyword>
<dbReference type="InterPro" id="IPR023235">
    <property type="entry name" value="FAM105"/>
</dbReference>
<feature type="region of interest" description="Disordered" evidence="4">
    <location>
        <begin position="182"/>
        <end position="239"/>
    </location>
</feature>
<feature type="region of interest" description="Disordered" evidence="4">
    <location>
        <begin position="123"/>
        <end position="142"/>
    </location>
</feature>
<dbReference type="GO" id="GO:1990108">
    <property type="term" value="P:protein linear deubiquitination"/>
    <property type="evidence" value="ECO:0007669"/>
    <property type="project" value="TreeGrafter"/>
</dbReference>
<evidence type="ECO:0000256" key="1">
    <source>
        <dbReference type="ARBA" id="ARBA00004496"/>
    </source>
</evidence>
<feature type="compositionally biased region" description="Polar residues" evidence="4">
    <location>
        <begin position="658"/>
        <end position="686"/>
    </location>
</feature>
<feature type="compositionally biased region" description="Polar residues" evidence="4">
    <location>
        <begin position="320"/>
        <end position="341"/>
    </location>
</feature>
<feature type="compositionally biased region" description="Low complexity" evidence="4">
    <location>
        <begin position="191"/>
        <end position="201"/>
    </location>
</feature>
<dbReference type="PRINTS" id="PR02055">
    <property type="entry name" value="PROTEINF105"/>
</dbReference>
<feature type="region of interest" description="Disordered" evidence="4">
    <location>
        <begin position="585"/>
        <end position="622"/>
    </location>
</feature>
<proteinExistence type="inferred from homology"/>
<feature type="non-terminal residue" evidence="6">
    <location>
        <position position="974"/>
    </location>
</feature>